<feature type="binding site" evidence="9 11">
    <location>
        <position position="185"/>
    </location>
    <ligand>
        <name>substrate</name>
    </ligand>
</feature>
<dbReference type="Gene3D" id="3.20.20.70">
    <property type="entry name" value="Aldolase class I"/>
    <property type="match status" value="1"/>
</dbReference>
<dbReference type="FunFam" id="3.20.20.70:FF:000015">
    <property type="entry name" value="Orotidine 5'-phosphate decarboxylase"/>
    <property type="match status" value="1"/>
</dbReference>
<dbReference type="UniPathway" id="UPA00070">
    <property type="reaction ID" value="UER00120"/>
</dbReference>
<keyword evidence="6 9" id="KW-0456">Lyase</keyword>
<dbReference type="RefSeq" id="WP_088561400.1">
    <property type="nucleotide sequence ID" value="NZ_FYEH01000006.1"/>
</dbReference>
<keyword evidence="5 9" id="KW-0665">Pyrimidine biosynthesis</keyword>
<organism evidence="14 15">
    <name type="scientific">Arboricoccus pini</name>
    <dbReference type="NCBI Taxonomy" id="1963835"/>
    <lineage>
        <taxon>Bacteria</taxon>
        <taxon>Pseudomonadati</taxon>
        <taxon>Pseudomonadota</taxon>
        <taxon>Alphaproteobacteria</taxon>
        <taxon>Geminicoccales</taxon>
        <taxon>Geminicoccaceae</taxon>
        <taxon>Arboricoccus</taxon>
    </lineage>
</organism>
<evidence type="ECO:0000256" key="8">
    <source>
        <dbReference type="ARBA" id="ARBA00061012"/>
    </source>
</evidence>
<dbReference type="HAMAP" id="MF_01200_B">
    <property type="entry name" value="OMPdecase_type1_B"/>
    <property type="match status" value="1"/>
</dbReference>
<evidence type="ECO:0000256" key="10">
    <source>
        <dbReference type="PIRSR" id="PIRSR614732-1"/>
    </source>
</evidence>
<dbReference type="Proteomes" id="UP000197065">
    <property type="component" value="Unassembled WGS sequence"/>
</dbReference>
<feature type="active site" description="Proton donor" evidence="9">
    <location>
        <position position="67"/>
    </location>
</feature>
<dbReference type="CDD" id="cd04725">
    <property type="entry name" value="OMP_decarboxylase_like"/>
    <property type="match status" value="1"/>
</dbReference>
<feature type="domain" description="Orotidine 5'-phosphate decarboxylase" evidence="13">
    <location>
        <begin position="10"/>
        <end position="230"/>
    </location>
</feature>
<protein>
    <recommendedName>
        <fullName evidence="9">Orotidine 5'-phosphate decarboxylase</fullName>
        <ecNumber evidence="9">4.1.1.23</ecNumber>
    </recommendedName>
    <alternativeName>
        <fullName evidence="9">OMP decarboxylase</fullName>
        <shortName evidence="9">OMPDCase</shortName>
        <shortName evidence="9">OMPdecase</shortName>
    </alternativeName>
</protein>
<comment type="function">
    <text evidence="1 9">Catalyzes the decarboxylation of orotidine 5'-monophosphate (OMP) to uridine 5'-monophosphate (UMP).</text>
</comment>
<reference evidence="14 15" key="1">
    <citation type="submission" date="2017-06" db="EMBL/GenBank/DDBJ databases">
        <authorList>
            <person name="Kim H.J."/>
            <person name="Triplett B.A."/>
        </authorList>
    </citation>
    <scope>NUCLEOTIDE SEQUENCE [LARGE SCALE GENOMIC DNA]</scope>
    <source>
        <strain evidence="14 15">B29T1</strain>
    </source>
</reference>
<dbReference type="NCBIfam" id="TIGR01740">
    <property type="entry name" value="pyrF"/>
    <property type="match status" value="1"/>
</dbReference>
<evidence type="ECO:0000256" key="6">
    <source>
        <dbReference type="ARBA" id="ARBA00023239"/>
    </source>
</evidence>
<dbReference type="InterPro" id="IPR013785">
    <property type="entry name" value="Aldolase_TIM"/>
</dbReference>
<comment type="pathway">
    <text evidence="2 9 12">Pyrimidine metabolism; UMP biosynthesis via de novo pathway; UMP from orotate: step 2/2.</text>
</comment>
<dbReference type="NCBIfam" id="NF001273">
    <property type="entry name" value="PRK00230.1"/>
    <property type="match status" value="1"/>
</dbReference>
<dbReference type="InterPro" id="IPR014732">
    <property type="entry name" value="OMPdecase"/>
</dbReference>
<dbReference type="GO" id="GO:0044205">
    <property type="term" value="P:'de novo' UMP biosynthetic process"/>
    <property type="evidence" value="ECO:0007669"/>
    <property type="project" value="UniProtKB-UniRule"/>
</dbReference>
<name>A0A212R7B3_9PROT</name>
<evidence type="ECO:0000256" key="1">
    <source>
        <dbReference type="ARBA" id="ARBA00002356"/>
    </source>
</evidence>
<dbReference type="InterPro" id="IPR011060">
    <property type="entry name" value="RibuloseP-bd_barrel"/>
</dbReference>
<dbReference type="GO" id="GO:0005829">
    <property type="term" value="C:cytosol"/>
    <property type="evidence" value="ECO:0007669"/>
    <property type="project" value="TreeGrafter"/>
</dbReference>
<evidence type="ECO:0000256" key="12">
    <source>
        <dbReference type="RuleBase" id="RU000512"/>
    </source>
</evidence>
<accession>A0A212R7B3</accession>
<comment type="subunit">
    <text evidence="3 9">Homodimer.</text>
</comment>
<evidence type="ECO:0000256" key="7">
    <source>
        <dbReference type="ARBA" id="ARBA00049157"/>
    </source>
</evidence>
<evidence type="ECO:0000256" key="5">
    <source>
        <dbReference type="ARBA" id="ARBA00022975"/>
    </source>
</evidence>
<dbReference type="SMART" id="SM00934">
    <property type="entry name" value="OMPdecase"/>
    <property type="match status" value="1"/>
</dbReference>
<evidence type="ECO:0000259" key="13">
    <source>
        <dbReference type="SMART" id="SM00934"/>
    </source>
</evidence>
<gene>
    <name evidence="9" type="primary">pyrF</name>
    <name evidence="14" type="ORF">SAMN07250955_10692</name>
</gene>
<sequence length="239" mass="24093">MGLTSTAINPIYVAIDRPDLKGALELAGVLKGHVGGLKLGLEFVTANGPAGVREMAAVGLPVFLDLKFHDIPNTVHAAVKAACELGVAIINVHAAGGPAMLAAARDAAAASRTPPKVIAVTVLTSLNGDDLAATGVAASPDEHAVRLALLAKSNGLDGVVCSAHELKAIRTRCGPDFMTIVPGIRPANAADSDQKRIMTPEAAMAAGADLLVIGRPITAAADPVEAARAIGVTLKANCS</sequence>
<dbReference type="PANTHER" id="PTHR32119:SF2">
    <property type="entry name" value="OROTIDINE 5'-PHOSPHATE DECARBOXYLASE"/>
    <property type="match status" value="1"/>
</dbReference>
<evidence type="ECO:0000256" key="2">
    <source>
        <dbReference type="ARBA" id="ARBA00004861"/>
    </source>
</evidence>
<dbReference type="PANTHER" id="PTHR32119">
    <property type="entry name" value="OROTIDINE 5'-PHOSPHATE DECARBOXYLASE"/>
    <property type="match status" value="1"/>
</dbReference>
<feature type="active site" description="For OMPdecase activity" evidence="10">
    <location>
        <position position="65"/>
    </location>
</feature>
<dbReference type="InterPro" id="IPR047596">
    <property type="entry name" value="OMPdecase_bac"/>
</dbReference>
<feature type="active site" description="For OMPdecase activity" evidence="10">
    <location>
        <position position="67"/>
    </location>
</feature>
<evidence type="ECO:0000313" key="14">
    <source>
        <dbReference type="EMBL" id="SNB67913.1"/>
    </source>
</evidence>
<dbReference type="OrthoDB" id="9806203at2"/>
<feature type="binding site" evidence="9 11">
    <location>
        <position position="214"/>
    </location>
    <ligand>
        <name>substrate</name>
    </ligand>
</feature>
<keyword evidence="4 9" id="KW-0210">Decarboxylase</keyword>
<evidence type="ECO:0000256" key="11">
    <source>
        <dbReference type="PIRSR" id="PIRSR614732-2"/>
    </source>
</evidence>
<dbReference type="GO" id="GO:0006207">
    <property type="term" value="P:'de novo' pyrimidine nucleobase biosynthetic process"/>
    <property type="evidence" value="ECO:0007669"/>
    <property type="project" value="InterPro"/>
</dbReference>
<feature type="binding site" evidence="9 11">
    <location>
        <position position="215"/>
    </location>
    <ligand>
        <name>substrate</name>
    </ligand>
</feature>
<evidence type="ECO:0000256" key="9">
    <source>
        <dbReference type="HAMAP-Rule" id="MF_01200"/>
    </source>
</evidence>
<feature type="binding site" evidence="9 11">
    <location>
        <position position="194"/>
    </location>
    <ligand>
        <name>substrate</name>
    </ligand>
</feature>
<dbReference type="SUPFAM" id="SSF51366">
    <property type="entry name" value="Ribulose-phoshate binding barrel"/>
    <property type="match status" value="1"/>
</dbReference>
<keyword evidence="15" id="KW-1185">Reference proteome</keyword>
<dbReference type="AlphaFoldDB" id="A0A212R7B3"/>
<evidence type="ECO:0000256" key="3">
    <source>
        <dbReference type="ARBA" id="ARBA00011738"/>
    </source>
</evidence>
<feature type="binding site" evidence="9 11">
    <location>
        <position position="16"/>
    </location>
    <ligand>
        <name>substrate</name>
    </ligand>
</feature>
<feature type="active site" description="For OMPdecase activity" evidence="10">
    <location>
        <position position="70"/>
    </location>
</feature>
<feature type="binding site" evidence="9 11">
    <location>
        <position position="124"/>
    </location>
    <ligand>
        <name>substrate</name>
    </ligand>
</feature>
<dbReference type="GO" id="GO:0004590">
    <property type="term" value="F:orotidine-5'-phosphate decarboxylase activity"/>
    <property type="evidence" value="ECO:0007669"/>
    <property type="project" value="UniProtKB-UniRule"/>
</dbReference>
<dbReference type="InterPro" id="IPR001754">
    <property type="entry name" value="OMPdeCOase_dom"/>
</dbReference>
<dbReference type="EMBL" id="FYEH01000006">
    <property type="protein sequence ID" value="SNB67913.1"/>
    <property type="molecule type" value="Genomic_DNA"/>
</dbReference>
<feature type="binding site" evidence="9">
    <location>
        <begin position="65"/>
        <end position="74"/>
    </location>
    <ligand>
        <name>substrate</name>
    </ligand>
</feature>
<feature type="binding site" evidence="9 11">
    <location>
        <position position="38"/>
    </location>
    <ligand>
        <name>substrate</name>
    </ligand>
</feature>
<evidence type="ECO:0000313" key="15">
    <source>
        <dbReference type="Proteomes" id="UP000197065"/>
    </source>
</evidence>
<dbReference type="InterPro" id="IPR018089">
    <property type="entry name" value="OMPdecase_AS"/>
</dbReference>
<comment type="catalytic activity">
    <reaction evidence="7 9 12">
        <text>orotidine 5'-phosphate + H(+) = UMP + CO2</text>
        <dbReference type="Rhea" id="RHEA:11596"/>
        <dbReference type="ChEBI" id="CHEBI:15378"/>
        <dbReference type="ChEBI" id="CHEBI:16526"/>
        <dbReference type="ChEBI" id="CHEBI:57538"/>
        <dbReference type="ChEBI" id="CHEBI:57865"/>
        <dbReference type="EC" id="4.1.1.23"/>
    </reaction>
</comment>
<proteinExistence type="inferred from homology"/>
<evidence type="ECO:0000256" key="4">
    <source>
        <dbReference type="ARBA" id="ARBA00022793"/>
    </source>
</evidence>
<dbReference type="PROSITE" id="PS00156">
    <property type="entry name" value="OMPDECASE"/>
    <property type="match status" value="1"/>
</dbReference>
<comment type="similarity">
    <text evidence="8 9">Belongs to the OMP decarboxylase family. Type 1 subfamily.</text>
</comment>
<dbReference type="Pfam" id="PF00215">
    <property type="entry name" value="OMPdecase"/>
    <property type="match status" value="1"/>
</dbReference>
<dbReference type="EC" id="4.1.1.23" evidence="9"/>